<dbReference type="FunFam" id="3.40.50.300:FF:000224">
    <property type="entry name" value="Energy-coupling factor transporter ATP-binding protein EcfA"/>
    <property type="match status" value="1"/>
</dbReference>
<dbReference type="Pfam" id="PF02361">
    <property type="entry name" value="CbiQ"/>
    <property type="match status" value="1"/>
</dbReference>
<dbReference type="Proteomes" id="UP000003773">
    <property type="component" value="Unassembled WGS sequence"/>
</dbReference>
<keyword evidence="6 12" id="KW-0812">Transmembrane</keyword>
<evidence type="ECO:0000259" key="13">
    <source>
        <dbReference type="PROSITE" id="PS50893"/>
    </source>
</evidence>
<dbReference type="InterPro" id="IPR050095">
    <property type="entry name" value="ECF_ABC_transporter_ATP-bd"/>
</dbReference>
<evidence type="ECO:0000256" key="10">
    <source>
        <dbReference type="ARBA" id="ARBA00022989"/>
    </source>
</evidence>
<evidence type="ECO:0000256" key="2">
    <source>
        <dbReference type="ARBA" id="ARBA00004236"/>
    </source>
</evidence>
<dbReference type="NCBIfam" id="NF010167">
    <property type="entry name" value="PRK13648.1"/>
    <property type="match status" value="2"/>
</dbReference>
<proteinExistence type="inferred from homology"/>
<evidence type="ECO:0000256" key="3">
    <source>
        <dbReference type="ARBA" id="ARBA00005417"/>
    </source>
</evidence>
<evidence type="ECO:0000256" key="1">
    <source>
        <dbReference type="ARBA" id="ARBA00004141"/>
    </source>
</evidence>
<comment type="subcellular location">
    <subcellularLocation>
        <location evidence="2">Cell membrane</location>
    </subcellularLocation>
    <subcellularLocation>
        <location evidence="1">Membrane</location>
        <topology evidence="1">Multi-pass membrane protein</topology>
    </subcellularLocation>
</comment>
<evidence type="ECO:0000256" key="6">
    <source>
        <dbReference type="ARBA" id="ARBA00022692"/>
    </source>
</evidence>
<feature type="transmembrane region" description="Helical" evidence="12">
    <location>
        <begin position="544"/>
        <end position="571"/>
    </location>
</feature>
<evidence type="ECO:0000256" key="12">
    <source>
        <dbReference type="SAM" id="Phobius"/>
    </source>
</evidence>
<keyword evidence="9" id="KW-1278">Translocase</keyword>
<keyword evidence="10 12" id="KW-1133">Transmembrane helix</keyword>
<dbReference type="PROSITE" id="PS50893">
    <property type="entry name" value="ABC_TRANSPORTER_2"/>
    <property type="match status" value="2"/>
</dbReference>
<keyword evidence="8 14" id="KW-0067">ATP-binding</keyword>
<evidence type="ECO:0000256" key="9">
    <source>
        <dbReference type="ARBA" id="ARBA00022967"/>
    </source>
</evidence>
<dbReference type="PANTHER" id="PTHR43553">
    <property type="entry name" value="HEAVY METAL TRANSPORTER"/>
    <property type="match status" value="1"/>
</dbReference>
<keyword evidence="5" id="KW-1003">Cell membrane</keyword>
<dbReference type="InterPro" id="IPR027417">
    <property type="entry name" value="P-loop_NTPase"/>
</dbReference>
<feature type="transmembrane region" description="Helical" evidence="12">
    <location>
        <begin position="759"/>
        <end position="781"/>
    </location>
</feature>
<evidence type="ECO:0000256" key="5">
    <source>
        <dbReference type="ARBA" id="ARBA00022475"/>
    </source>
</evidence>
<dbReference type="CDD" id="cd16914">
    <property type="entry name" value="EcfT"/>
    <property type="match status" value="1"/>
</dbReference>
<name>A7A7Z9_BIFAD</name>
<dbReference type="HOGENOM" id="CLU_000604_38_1_11"/>
<dbReference type="PROSITE" id="PS00211">
    <property type="entry name" value="ABC_TRANSPORTER_1"/>
    <property type="match status" value="2"/>
</dbReference>
<sequence>MLVKEDFMVTTNAPIITLRDVRFTYDGGATWALDGVSLDIRCGERICLTGPNGSGKSTLSRVIAGLVAPDEGYVVLSGNVVFDESGAHADEYRTARCGIGAVFQHPEDQIVTTVTEDDVAFGPENLAIEHDEIGLRISGSLDAVDMSDYRASDPTRMSGGQQQRIAIAGMLAMDSDVLVLDEPTAMLDPQGRADIMRVLDELQDRGTTIILVTHHADELEHADRVIQLEAGHIVGDGPADERLRMPVQSVGLPKRIDDEPAETLIEARDISYRYVDAERDVFNHLSFSIGKGETVALMGRNGAGKTTLARMLCALEKPTTGSIVIDGIAVATAKANGGTKPLNRKNRARLRRTVGYVMQHPERQLFADTVAEDVAYGPSNLGLDTSEAMERAMQAMRLLHIEHLRDRSPFDLSGGQQRLVAIAGVIACEPKALILDEPTAGLDEEAAARVHGLIHELKSRGVTILLISHSQDEVDELADRTIILGKPAKRADSKESTESTVKATCEAEPDAESSVDAAGSDTATVGERRTLLERLDPRVGMLSALALMFSAFAIGSFWQLLLAVVFAGVIAAAGRINVGRLAASVRVFLALFVFCGLLNIFFVRTGTTVASLGPIPITDDGIRIAILYACRFAVVIVIGAMFLASTTPTAMTDAFESLLSPFARFGLHTQETALVMSLALRFLPTLGMETKAIIDAQSARGGSVETGSFVVRIKAMVAVVVPVFAAAIRHADNLSLALDARCYEEGATRTHWRVMRVTGVDVAVAIVVLVYLVALVVPGVLL</sequence>
<dbReference type="InterPro" id="IPR003339">
    <property type="entry name" value="ABC/ECF_trnsptr_transmembrane"/>
</dbReference>
<comment type="caution">
    <text evidence="14">The sequence shown here is derived from an EMBL/GenBank/DDBJ whole genome shotgun (WGS) entry which is preliminary data.</text>
</comment>
<dbReference type="EMBL" id="AAXD02000074">
    <property type="protein sequence ID" value="EDN81864.1"/>
    <property type="molecule type" value="Genomic_DNA"/>
</dbReference>
<dbReference type="GO" id="GO:0043190">
    <property type="term" value="C:ATP-binding cassette (ABC) transporter complex"/>
    <property type="evidence" value="ECO:0007669"/>
    <property type="project" value="TreeGrafter"/>
</dbReference>
<feature type="domain" description="ABC transporter" evidence="13">
    <location>
        <begin position="265"/>
        <end position="511"/>
    </location>
</feature>
<keyword evidence="11 12" id="KW-0472">Membrane</keyword>
<dbReference type="Pfam" id="PF00005">
    <property type="entry name" value="ABC_tran"/>
    <property type="match status" value="2"/>
</dbReference>
<keyword evidence="7" id="KW-0547">Nucleotide-binding</keyword>
<dbReference type="PANTHER" id="PTHR43553:SF24">
    <property type="entry name" value="ENERGY-COUPLING FACTOR TRANSPORTER ATP-BINDING PROTEIN ECFA1"/>
    <property type="match status" value="1"/>
</dbReference>
<evidence type="ECO:0000256" key="11">
    <source>
        <dbReference type="ARBA" id="ARBA00023136"/>
    </source>
</evidence>
<keyword evidence="4" id="KW-0813">Transport</keyword>
<dbReference type="SUPFAM" id="SSF52540">
    <property type="entry name" value="P-loop containing nucleoside triphosphate hydrolases"/>
    <property type="match status" value="2"/>
</dbReference>
<dbReference type="Gene3D" id="3.40.50.300">
    <property type="entry name" value="P-loop containing nucleotide triphosphate hydrolases"/>
    <property type="match status" value="2"/>
</dbReference>
<evidence type="ECO:0000256" key="8">
    <source>
        <dbReference type="ARBA" id="ARBA00022840"/>
    </source>
</evidence>
<organism evidence="14 15">
    <name type="scientific">Bifidobacterium adolescentis L2-32</name>
    <dbReference type="NCBI Taxonomy" id="411481"/>
    <lineage>
        <taxon>Bacteria</taxon>
        <taxon>Bacillati</taxon>
        <taxon>Actinomycetota</taxon>
        <taxon>Actinomycetes</taxon>
        <taxon>Bifidobacteriales</taxon>
        <taxon>Bifidobacteriaceae</taxon>
        <taxon>Bifidobacterium</taxon>
    </lineage>
</organism>
<dbReference type="InterPro" id="IPR003439">
    <property type="entry name" value="ABC_transporter-like_ATP-bd"/>
</dbReference>
<evidence type="ECO:0000256" key="4">
    <source>
        <dbReference type="ARBA" id="ARBA00022448"/>
    </source>
</evidence>
<feature type="domain" description="ABC transporter" evidence="13">
    <location>
        <begin position="16"/>
        <end position="255"/>
    </location>
</feature>
<dbReference type="InterPro" id="IPR015856">
    <property type="entry name" value="ABC_transpr_CbiO/EcfA_su"/>
</dbReference>
<dbReference type="InterPro" id="IPR003593">
    <property type="entry name" value="AAA+_ATPase"/>
</dbReference>
<evidence type="ECO:0000313" key="15">
    <source>
        <dbReference type="Proteomes" id="UP000003773"/>
    </source>
</evidence>
<dbReference type="GO" id="GO:0042626">
    <property type="term" value="F:ATPase-coupled transmembrane transporter activity"/>
    <property type="evidence" value="ECO:0007669"/>
    <property type="project" value="TreeGrafter"/>
</dbReference>
<protein>
    <submittedName>
        <fullName evidence="14">Cobalt ABC transporter, ATP-binding protein</fullName>
    </submittedName>
</protein>
<dbReference type="GO" id="GO:0016887">
    <property type="term" value="F:ATP hydrolysis activity"/>
    <property type="evidence" value="ECO:0007669"/>
    <property type="project" value="InterPro"/>
</dbReference>
<reference evidence="14 15" key="1">
    <citation type="submission" date="2007-04" db="EMBL/GenBank/DDBJ databases">
        <authorList>
            <person name="Fulton L."/>
            <person name="Clifton S."/>
            <person name="Fulton B."/>
            <person name="Xu J."/>
            <person name="Minx P."/>
            <person name="Pepin K.H."/>
            <person name="Johnson M."/>
            <person name="Thiruvilangam P."/>
            <person name="Bhonagiri V."/>
            <person name="Nash W.E."/>
            <person name="Mardis E.R."/>
            <person name="Wilson R.K."/>
        </authorList>
    </citation>
    <scope>NUCLEOTIDE SEQUENCE [LARGE SCALE GENOMIC DNA]</scope>
    <source>
        <strain evidence="14 15">L2-32</strain>
    </source>
</reference>
<comment type="similarity">
    <text evidence="3">Belongs to the ABC transporter superfamily.</text>
</comment>
<dbReference type="SMART" id="SM00382">
    <property type="entry name" value="AAA"/>
    <property type="match status" value="2"/>
</dbReference>
<dbReference type="GO" id="GO:0005524">
    <property type="term" value="F:ATP binding"/>
    <property type="evidence" value="ECO:0007669"/>
    <property type="project" value="UniProtKB-KW"/>
</dbReference>
<feature type="transmembrane region" description="Helical" evidence="12">
    <location>
        <begin position="622"/>
        <end position="644"/>
    </location>
</feature>
<dbReference type="CDD" id="cd03225">
    <property type="entry name" value="ABC_cobalt_CbiO_domain1"/>
    <property type="match status" value="2"/>
</dbReference>
<evidence type="ECO:0000313" key="14">
    <source>
        <dbReference type="EMBL" id="EDN81864.1"/>
    </source>
</evidence>
<evidence type="ECO:0000256" key="7">
    <source>
        <dbReference type="ARBA" id="ARBA00022741"/>
    </source>
</evidence>
<accession>A7A7Z9</accession>
<gene>
    <name evidence="14" type="ORF">BIFADO_01989</name>
</gene>
<feature type="transmembrane region" description="Helical" evidence="12">
    <location>
        <begin position="583"/>
        <end position="602"/>
    </location>
</feature>
<reference evidence="14 15" key="2">
    <citation type="submission" date="2007-05" db="EMBL/GenBank/DDBJ databases">
        <title>Draft genome sequence of Bifidobacterium adolescentis (L2-32).</title>
        <authorList>
            <person name="Sudarsanam P."/>
            <person name="Ley R."/>
            <person name="Guruge J."/>
            <person name="Turnbaugh P.J."/>
            <person name="Mahowald M."/>
            <person name="Liep D."/>
            <person name="Gordon J."/>
        </authorList>
    </citation>
    <scope>NUCLEOTIDE SEQUENCE [LARGE SCALE GENOMIC DNA]</scope>
    <source>
        <strain evidence="14 15">L2-32</strain>
    </source>
</reference>
<dbReference type="AlphaFoldDB" id="A7A7Z9"/>
<dbReference type="InterPro" id="IPR017871">
    <property type="entry name" value="ABC_transporter-like_CS"/>
</dbReference>